<keyword evidence="3" id="KW-1185">Reference proteome</keyword>
<dbReference type="KEGG" id="luo:HHL09_12150"/>
<evidence type="ECO:0000313" key="3">
    <source>
        <dbReference type="Proteomes" id="UP000501812"/>
    </source>
</evidence>
<reference evidence="2 3" key="1">
    <citation type="submission" date="2020-04" db="EMBL/GenBank/DDBJ databases">
        <title>Luteolibacter sp. G-1-1-1 isolated from soil.</title>
        <authorList>
            <person name="Dahal R.H."/>
        </authorList>
    </citation>
    <scope>NUCLEOTIDE SEQUENCE [LARGE SCALE GENOMIC DNA]</scope>
    <source>
        <strain evidence="2 3">G-1-1-1</strain>
    </source>
</reference>
<gene>
    <name evidence="2" type="ORF">HHL09_12150</name>
</gene>
<dbReference type="EMBL" id="CP051774">
    <property type="protein sequence ID" value="QJE96501.1"/>
    <property type="molecule type" value="Genomic_DNA"/>
</dbReference>
<dbReference type="AlphaFoldDB" id="A0A858RIU5"/>
<organism evidence="2 3">
    <name type="scientific">Luteolibacter luteus</name>
    <dbReference type="NCBI Taxonomy" id="2728835"/>
    <lineage>
        <taxon>Bacteria</taxon>
        <taxon>Pseudomonadati</taxon>
        <taxon>Verrucomicrobiota</taxon>
        <taxon>Verrucomicrobiia</taxon>
        <taxon>Verrucomicrobiales</taxon>
        <taxon>Verrucomicrobiaceae</taxon>
        <taxon>Luteolibacter</taxon>
    </lineage>
</organism>
<keyword evidence="1" id="KW-0732">Signal</keyword>
<feature type="signal peptide" evidence="1">
    <location>
        <begin position="1"/>
        <end position="20"/>
    </location>
</feature>
<dbReference type="RefSeq" id="WP_169454902.1">
    <property type="nucleotide sequence ID" value="NZ_CP051774.1"/>
</dbReference>
<name>A0A858RIU5_9BACT</name>
<evidence type="ECO:0000313" key="2">
    <source>
        <dbReference type="EMBL" id="QJE96501.1"/>
    </source>
</evidence>
<evidence type="ECO:0000256" key="1">
    <source>
        <dbReference type="SAM" id="SignalP"/>
    </source>
</evidence>
<feature type="chain" id="PRO_5032977045" evidence="1">
    <location>
        <begin position="21"/>
        <end position="327"/>
    </location>
</feature>
<dbReference type="Proteomes" id="UP000501812">
    <property type="component" value="Chromosome"/>
</dbReference>
<sequence length="327" mass="33777">MKPIIPFALLGALLVGAAQAASTTPVGYLTVDIAANGDTYISPSLVEATVFASASSASPSGGSTITFSGSVPTGLDTTYVLEITSGTSEGWWSTVTSSTATSITVNDAFPAGLPANTQVSVRKHSTLKTFLGLNAPGLIPFTGTGNADQVQVLNPVTQSVTIYSWVTAEDWGAAEGVWMKTSDSSDGSNTIIEPGSAVKIKRFGGALSFVATGTVKVTKTQVDIFPNFNWVGTPAAAGSTLNGLQFNTQLTEYTGESANYDELQILRPAQNVDTYVAADFAPLTMMKFSDSSNAGTEPFKEGTGAVVRRLGATPASTITYPATVVGQ</sequence>
<protein>
    <submittedName>
        <fullName evidence="2">Uncharacterized protein</fullName>
    </submittedName>
</protein>
<accession>A0A858RIU5</accession>
<proteinExistence type="predicted"/>